<proteinExistence type="predicted"/>
<dbReference type="EMBL" id="CADEAL010000439">
    <property type="protein sequence ID" value="CAB1420175.1"/>
    <property type="molecule type" value="Genomic_DNA"/>
</dbReference>
<sequence>MLWVSEPNVARWPPCAEGWAQSDGKKGTAVLEKTTPPRDTGGETCCCCFRRPISASQQLGRSWRGGGGGGGTSSSSCHILQSFNPLVGGAAQLWSPASDSRTSSELWAGEGNTLQAAQCPWLKLHVSELQTETLEVVPVLQRLHQTSCPPEASSDLVSSRGFIRPRGLQRLHQTSGLRDFIKTGPWVNAAPENPTAKHRSWSQSSRIDTVLNVMNKKRATRRLGAPPPARLSLFFHKDECIVCPGVTRVKTLIASKCQEDGSRTPFPFVSQLVSHVLFIQTPASALDQQPSVSRDLESLHSSTSSVYVSSNKDEARLHLRTTCDLKTPERRSARGSCPTCVHENKGNLR</sequence>
<evidence type="ECO:0000313" key="2">
    <source>
        <dbReference type="Proteomes" id="UP001153269"/>
    </source>
</evidence>
<gene>
    <name evidence="1" type="ORF">PLEPLA_LOCUS8050</name>
</gene>
<keyword evidence="2" id="KW-1185">Reference proteome</keyword>
<reference evidence="1" key="1">
    <citation type="submission" date="2020-03" db="EMBL/GenBank/DDBJ databases">
        <authorList>
            <person name="Weist P."/>
        </authorList>
    </citation>
    <scope>NUCLEOTIDE SEQUENCE</scope>
</reference>
<accession>A0A9N7TWA3</accession>
<organism evidence="1 2">
    <name type="scientific">Pleuronectes platessa</name>
    <name type="common">European plaice</name>
    <dbReference type="NCBI Taxonomy" id="8262"/>
    <lineage>
        <taxon>Eukaryota</taxon>
        <taxon>Metazoa</taxon>
        <taxon>Chordata</taxon>
        <taxon>Craniata</taxon>
        <taxon>Vertebrata</taxon>
        <taxon>Euteleostomi</taxon>
        <taxon>Actinopterygii</taxon>
        <taxon>Neopterygii</taxon>
        <taxon>Teleostei</taxon>
        <taxon>Neoteleostei</taxon>
        <taxon>Acanthomorphata</taxon>
        <taxon>Carangaria</taxon>
        <taxon>Pleuronectiformes</taxon>
        <taxon>Pleuronectoidei</taxon>
        <taxon>Pleuronectidae</taxon>
        <taxon>Pleuronectes</taxon>
    </lineage>
</organism>
<evidence type="ECO:0000313" key="1">
    <source>
        <dbReference type="EMBL" id="CAB1420175.1"/>
    </source>
</evidence>
<comment type="caution">
    <text evidence="1">The sequence shown here is derived from an EMBL/GenBank/DDBJ whole genome shotgun (WGS) entry which is preliminary data.</text>
</comment>
<protein>
    <submittedName>
        <fullName evidence="1">Uncharacterized protein</fullName>
    </submittedName>
</protein>
<name>A0A9N7TWA3_PLEPL</name>
<dbReference type="Proteomes" id="UP001153269">
    <property type="component" value="Unassembled WGS sequence"/>
</dbReference>
<dbReference type="AlphaFoldDB" id="A0A9N7TWA3"/>